<dbReference type="AlphaFoldDB" id="A0A939C6C5"/>
<dbReference type="EMBL" id="JAFGDB010000039">
    <property type="protein sequence ID" value="MBN2067293.1"/>
    <property type="molecule type" value="Genomic_DNA"/>
</dbReference>
<gene>
    <name evidence="1" type="ORF">JW744_02400</name>
</gene>
<sequence>MPLGHLVAAAKQNTPQINPRKVLMNFVDADLAKPKVEKREEIDWRQCKHVKNINGKATCSQYMSFCAMEKCKQNYMQSDFFSYKKHLKKAEKDFTSRAPEQGKEQ</sequence>
<comment type="caution">
    <text evidence="1">The sequence shown here is derived from an EMBL/GenBank/DDBJ whole genome shotgun (WGS) entry which is preliminary data.</text>
</comment>
<evidence type="ECO:0000313" key="2">
    <source>
        <dbReference type="Proteomes" id="UP000809243"/>
    </source>
</evidence>
<accession>A0A939C6C5</accession>
<name>A0A939C6C5_9ARCH</name>
<evidence type="ECO:0000313" key="1">
    <source>
        <dbReference type="EMBL" id="MBN2067293.1"/>
    </source>
</evidence>
<protein>
    <submittedName>
        <fullName evidence="1">Uncharacterized protein</fullName>
    </submittedName>
</protein>
<proteinExistence type="predicted"/>
<reference evidence="1" key="1">
    <citation type="submission" date="2021-01" db="EMBL/GenBank/DDBJ databases">
        <title>Active Sulfur Cycling in an Early Earth Analoge.</title>
        <authorList>
            <person name="Hahn C.R."/>
            <person name="Youssef N.H."/>
            <person name="Elshahed M."/>
        </authorList>
    </citation>
    <scope>NUCLEOTIDE SEQUENCE</scope>
    <source>
        <strain evidence="1">Zod_Metabat.1151</strain>
    </source>
</reference>
<dbReference type="Proteomes" id="UP000809243">
    <property type="component" value="Unassembled WGS sequence"/>
</dbReference>
<organism evidence="1 2">
    <name type="scientific">Candidatus Iainarchaeum sp</name>
    <dbReference type="NCBI Taxonomy" id="3101447"/>
    <lineage>
        <taxon>Archaea</taxon>
        <taxon>Candidatus Iainarchaeota</taxon>
        <taxon>Candidatus Iainarchaeia</taxon>
        <taxon>Candidatus Iainarchaeales</taxon>
        <taxon>Candidatus Iainarchaeaceae</taxon>
        <taxon>Candidatus Iainarchaeum</taxon>
    </lineage>
</organism>